<evidence type="ECO:0000313" key="3">
    <source>
        <dbReference type="Proteomes" id="UP000186559"/>
    </source>
</evidence>
<dbReference type="EMBL" id="CP014796">
    <property type="protein sequence ID" value="APX22997.1"/>
    <property type="molecule type" value="Genomic_DNA"/>
</dbReference>
<proteinExistence type="predicted"/>
<sequence>MTSPQPLSDDDWPDAVADLREGFAGKLNVYRVMAHHPALLRAWAPLRQHIVRDTSLGLERSEVVILRTAFRFGSAYEWAHHVSRARALGFSDERIAALREMPDGEDGLIARAVDALVDERRLPPELNAALAEALGREAVFDLIATVGFYSVLGYILMSYDTPIDDRIAEEMAEAPL</sequence>
<dbReference type="PANTHER" id="PTHR34846">
    <property type="entry name" value="4-CARBOXYMUCONOLACTONE DECARBOXYLASE FAMILY PROTEIN (AFU_ORTHOLOGUE AFUA_6G11590)"/>
    <property type="match status" value="1"/>
</dbReference>
<dbReference type="Pfam" id="PF02627">
    <property type="entry name" value="CMD"/>
    <property type="match status" value="1"/>
</dbReference>
<protein>
    <recommendedName>
        <fullName evidence="1">Carboxymuconolactone decarboxylase-like domain-containing protein</fullName>
    </recommendedName>
</protein>
<dbReference type="Gene3D" id="1.20.1290.10">
    <property type="entry name" value="AhpD-like"/>
    <property type="match status" value="1"/>
</dbReference>
<dbReference type="InterPro" id="IPR029032">
    <property type="entry name" value="AhpD-like"/>
</dbReference>
<dbReference type="Proteomes" id="UP000186559">
    <property type="component" value="Chromosome"/>
</dbReference>
<dbReference type="AlphaFoldDB" id="A0A1U7D497"/>
<dbReference type="KEGG" id="tpro:Ga0080559_TMP2201"/>
<dbReference type="OrthoDB" id="4704294at2"/>
<reference evidence="2 3" key="1">
    <citation type="submission" date="2016-03" db="EMBL/GenBank/DDBJ databases">
        <title>Deep-sea bacteria in the southern Pacific.</title>
        <authorList>
            <person name="Tang K."/>
        </authorList>
    </citation>
    <scope>NUCLEOTIDE SEQUENCE [LARGE SCALE GENOMIC DNA]</scope>
    <source>
        <strain evidence="2 3">JLT2016</strain>
    </source>
</reference>
<dbReference type="InterPro" id="IPR003779">
    <property type="entry name" value="CMD-like"/>
</dbReference>
<dbReference type="PANTHER" id="PTHR34846:SF11">
    <property type="entry name" value="4-CARBOXYMUCONOLACTONE DECARBOXYLASE FAMILY PROTEIN (AFU_ORTHOLOGUE AFUA_6G11590)"/>
    <property type="match status" value="1"/>
</dbReference>
<gene>
    <name evidence="2" type="ORF">Ga0080559_TMP2201</name>
</gene>
<dbReference type="SUPFAM" id="SSF69118">
    <property type="entry name" value="AhpD-like"/>
    <property type="match status" value="1"/>
</dbReference>
<dbReference type="GO" id="GO:0051920">
    <property type="term" value="F:peroxiredoxin activity"/>
    <property type="evidence" value="ECO:0007669"/>
    <property type="project" value="InterPro"/>
</dbReference>
<name>A0A1U7D497_9RHOB</name>
<accession>A0A1U7D497</accession>
<organism evidence="2 3">
    <name type="scientific">Salipiger profundus</name>
    <dbReference type="NCBI Taxonomy" id="1229727"/>
    <lineage>
        <taxon>Bacteria</taxon>
        <taxon>Pseudomonadati</taxon>
        <taxon>Pseudomonadota</taxon>
        <taxon>Alphaproteobacteria</taxon>
        <taxon>Rhodobacterales</taxon>
        <taxon>Roseobacteraceae</taxon>
        <taxon>Salipiger</taxon>
    </lineage>
</organism>
<feature type="domain" description="Carboxymuconolactone decarboxylase-like" evidence="1">
    <location>
        <begin position="37"/>
        <end position="100"/>
    </location>
</feature>
<keyword evidence="3" id="KW-1185">Reference proteome</keyword>
<dbReference type="RefSeq" id="WP_076623168.1">
    <property type="nucleotide sequence ID" value="NZ_BMEW01000005.1"/>
</dbReference>
<evidence type="ECO:0000313" key="2">
    <source>
        <dbReference type="EMBL" id="APX22997.1"/>
    </source>
</evidence>
<evidence type="ECO:0000259" key="1">
    <source>
        <dbReference type="Pfam" id="PF02627"/>
    </source>
</evidence>
<dbReference type="STRING" id="1229727.Ga0080559_TMP2201"/>